<gene>
    <name evidence="1" type="ORF">OPHB3_1507</name>
</gene>
<reference evidence="1 2" key="2">
    <citation type="journal article" date="2016" name="Genome Announc.">
        <title>Draft Genome Sequence of Oceanobacillus picturae Heshi-B3, Isolated from Fermented Rice Bran in a Traditional Japanese Seafood Dish.</title>
        <authorList>
            <person name="Akuzawa S."/>
            <person name="Nagaoka J."/>
            <person name="Kanekatsu M."/>
            <person name="Kanesaki Y."/>
            <person name="Suzuki T."/>
        </authorList>
    </citation>
    <scope>NUCLEOTIDE SEQUENCE [LARGE SCALE GENOMIC DNA]</scope>
    <source>
        <strain evidence="1 2">Heshi-B3</strain>
    </source>
</reference>
<proteinExistence type="predicted"/>
<reference evidence="2" key="1">
    <citation type="submission" date="2015-07" db="EMBL/GenBank/DDBJ databases">
        <title>Draft Genome Sequence of Oceanobacillus picturae Heshi-B3 that Was Isolated from Fermented Rice Bran with Aging Salted Mackerel, Which Was Named Heshiko as Traditional Fermented Seafood in Japan.</title>
        <authorList>
            <person name="Akuzawa S."/>
            <person name="Nakagawa J."/>
            <person name="Kanekatsu T."/>
            <person name="Kanesaki Y."/>
            <person name="Suzuki T."/>
        </authorList>
    </citation>
    <scope>NUCLEOTIDE SEQUENCE [LARGE SCALE GENOMIC DNA]</scope>
    <source>
        <strain evidence="2">Heshi-B3</strain>
    </source>
</reference>
<comment type="caution">
    <text evidence="1">The sequence shown here is derived from an EMBL/GenBank/DDBJ whole genome shotgun (WGS) entry which is preliminary data.</text>
</comment>
<dbReference type="OrthoDB" id="2973044at2"/>
<dbReference type="EMBL" id="BBXV01000016">
    <property type="protein sequence ID" value="GAQ17582.1"/>
    <property type="molecule type" value="Genomic_DNA"/>
</dbReference>
<accession>A0A0U9H4M8</accession>
<evidence type="ECO:0000313" key="2">
    <source>
        <dbReference type="Proteomes" id="UP000052946"/>
    </source>
</evidence>
<dbReference type="Proteomes" id="UP000052946">
    <property type="component" value="Unassembled WGS sequence"/>
</dbReference>
<protein>
    <submittedName>
        <fullName evidence="1">Uncharacterized protein</fullName>
    </submittedName>
</protein>
<evidence type="ECO:0000313" key="1">
    <source>
        <dbReference type="EMBL" id="GAQ17582.1"/>
    </source>
</evidence>
<sequence length="102" mass="11978">MDSVLSLLGNIATMIFFSFKDITEEDIKKNIEYLKQYKWFQEFLNNEKYSKLVNDNADVRKVIGSINTQKMSIPIIIKSNKRELKENLGNNLNFTHMDTLLE</sequence>
<dbReference type="RefSeq" id="WP_058949886.1">
    <property type="nucleotide sequence ID" value="NZ_BBXV01000016.1"/>
</dbReference>
<organism evidence="1 2">
    <name type="scientific">Oceanobacillus picturae</name>
    <dbReference type="NCBI Taxonomy" id="171693"/>
    <lineage>
        <taxon>Bacteria</taxon>
        <taxon>Bacillati</taxon>
        <taxon>Bacillota</taxon>
        <taxon>Bacilli</taxon>
        <taxon>Bacillales</taxon>
        <taxon>Bacillaceae</taxon>
        <taxon>Oceanobacillus</taxon>
    </lineage>
</organism>
<dbReference type="AlphaFoldDB" id="A0A0U9H4M8"/>
<name>A0A0U9H4M8_9BACI</name>